<protein>
    <recommendedName>
        <fullName evidence="1">DUF7483 domain-containing protein</fullName>
    </recommendedName>
</protein>
<feature type="domain" description="DUF7483" evidence="1">
    <location>
        <begin position="360"/>
        <end position="674"/>
    </location>
</feature>
<accession>A0A6J5KQ16</accession>
<sequence length="674" mass="70178">MPLQQTSGNSTTDAYGGGVAVKAKYIEDFFVTWLRTGTGASATVTTGLNASANKALVWTKSRSAATDHKLTDTVRGATKALISDTTGAQTTDSTGLTAFSSTGYTVGADINYNNSGATYVDWEFVATPKFFDIVTYTGDGNGAVRKISHNLQGAVGAVFIKATSTTSDWFSAVGPVGGIYLNTTAAAAGLYSGTGPTNATGAFTSTTIDVTYVGDATTSPNVNGVTYVMYVFAHNAGGFGLTGTDNVISCGSYTGNGIAAGPLVTLGYEPQYVMIKNASNAGNWLIQDVMRGMPVAGSTQTLFANLSNAEASAGVARVQPTATGFQIANTASSDLNTTGDTYIYIAIRRGPMKVPTDGTKVFSPLARNTTGTNTVITTTLSTVDMVMYGDRSNFAGNNALVMDRLRGYKKFLQTRATGTEVTDSFAMTGFDVQKGYGLGDDSTGVGTNYNPGTAYPLVNWQFGRAPGFFDEVCYPGTGAIGTKSHNLTVVPELMIIKDRSVGFDNWNVYSSTIGPTGYLLLNTTSAKITAGAAGRWNNLAPTSTVINLGSDSDVNGNFSSGYTYVAYLFATCPGVSKVGSYTGNGTTQTINCGFAAGARFVLIKRTDSTGDWYVYDTARGMTTLTDPYLLLNSTAAEAATLGSVTTITTGFAVNASILAAINTNAATYIFLAIA</sequence>
<evidence type="ECO:0000259" key="1">
    <source>
        <dbReference type="Pfam" id="PF24299"/>
    </source>
</evidence>
<gene>
    <name evidence="2" type="ORF">UFOVP43_6</name>
</gene>
<feature type="domain" description="DUF7483" evidence="1">
    <location>
        <begin position="28"/>
        <end position="348"/>
    </location>
</feature>
<organism evidence="2">
    <name type="scientific">uncultured Caudovirales phage</name>
    <dbReference type="NCBI Taxonomy" id="2100421"/>
    <lineage>
        <taxon>Viruses</taxon>
        <taxon>Duplodnaviria</taxon>
        <taxon>Heunggongvirae</taxon>
        <taxon>Uroviricota</taxon>
        <taxon>Caudoviricetes</taxon>
        <taxon>Peduoviridae</taxon>
        <taxon>Maltschvirus</taxon>
        <taxon>Maltschvirus maltsch</taxon>
    </lineage>
</organism>
<evidence type="ECO:0000313" key="2">
    <source>
        <dbReference type="EMBL" id="CAB4123425.1"/>
    </source>
</evidence>
<dbReference type="EMBL" id="LR796171">
    <property type="protein sequence ID" value="CAB4123425.1"/>
    <property type="molecule type" value="Genomic_DNA"/>
</dbReference>
<dbReference type="Pfam" id="PF24299">
    <property type="entry name" value="DUF7483"/>
    <property type="match status" value="2"/>
</dbReference>
<dbReference type="InterPro" id="IPR055906">
    <property type="entry name" value="DUF7483"/>
</dbReference>
<reference evidence="2" key="1">
    <citation type="submission" date="2020-04" db="EMBL/GenBank/DDBJ databases">
        <authorList>
            <person name="Chiriac C."/>
            <person name="Salcher M."/>
            <person name="Ghai R."/>
            <person name="Kavagutti S V."/>
        </authorList>
    </citation>
    <scope>NUCLEOTIDE SEQUENCE</scope>
</reference>
<name>A0A6J5KQ16_9CAUD</name>
<proteinExistence type="predicted"/>